<dbReference type="AlphaFoldDB" id="A7I0V1"/>
<sequence>MMKKGFSLIAAIFFIILISTIALTSLSIATMSAREAPNILLNQQAELLARSATEYAIMNIQQNDYNKGCPDSVKEINLNYPSKSPIFNVKVQIYYLNSALPCDKNVISHTTLTDNDKFASIIDVHVASVGNIGSAPIKFSRRTLQIP</sequence>
<keyword evidence="2" id="KW-1185">Reference proteome</keyword>
<evidence type="ECO:0000313" key="2">
    <source>
        <dbReference type="Proteomes" id="UP000002407"/>
    </source>
</evidence>
<accession>A7I0V1</accession>
<evidence type="ECO:0008006" key="3">
    <source>
        <dbReference type="Google" id="ProtNLM"/>
    </source>
</evidence>
<organism evidence="1 2">
    <name type="scientific">Campylobacter hominis (strain ATCC BAA-381 / DSM 21671 / CCUG 45161 / LMG 19568 / NCTC 13146 / CH001A)</name>
    <dbReference type="NCBI Taxonomy" id="360107"/>
    <lineage>
        <taxon>Bacteria</taxon>
        <taxon>Pseudomonadati</taxon>
        <taxon>Campylobacterota</taxon>
        <taxon>Epsilonproteobacteria</taxon>
        <taxon>Campylobacterales</taxon>
        <taxon>Campylobacteraceae</taxon>
        <taxon>Campylobacter</taxon>
    </lineage>
</organism>
<dbReference type="RefSeq" id="WP_012108429.1">
    <property type="nucleotide sequence ID" value="NC_009714.1"/>
</dbReference>
<dbReference type="KEGG" id="cha:CHAB381_0554"/>
<dbReference type="HOGENOM" id="CLU_140209_0_0_7"/>
<gene>
    <name evidence="1" type="ordered locus">CHAB381_0554</name>
</gene>
<protein>
    <recommendedName>
        <fullName evidence="3">Type II secretion system protein</fullName>
    </recommendedName>
</protein>
<name>A7I0V1_CAMHC</name>
<dbReference type="eggNOG" id="ENOG50319ED">
    <property type="taxonomic scope" value="Bacteria"/>
</dbReference>
<dbReference type="STRING" id="360107.CHAB381_0554"/>
<dbReference type="OrthoDB" id="5372904at2"/>
<dbReference type="Proteomes" id="UP000002407">
    <property type="component" value="Chromosome"/>
</dbReference>
<reference evidence="2" key="1">
    <citation type="submission" date="2007-07" db="EMBL/GenBank/DDBJ databases">
        <title>Complete genome sequence of Campylobacter hominis ATCC BAA-381, a commensal isolated from the human gastrointestinal tract.</title>
        <authorList>
            <person name="Fouts D.E."/>
            <person name="Mongodin E.F."/>
            <person name="Puiu D."/>
            <person name="Sebastian Y."/>
            <person name="Miller W.G."/>
            <person name="Mandrell R.E."/>
            <person name="Nelson K.E."/>
        </authorList>
    </citation>
    <scope>NUCLEOTIDE SEQUENCE [LARGE SCALE GENOMIC DNA]</scope>
    <source>
        <strain evidence="2">ATCC BAA-381 / DSM 21671 / CCUG 45161 / LMG 19568 / NCTC 13146 / CH001A</strain>
    </source>
</reference>
<proteinExistence type="predicted"/>
<dbReference type="EMBL" id="CP000776">
    <property type="protein sequence ID" value="ABS51568.1"/>
    <property type="molecule type" value="Genomic_DNA"/>
</dbReference>
<evidence type="ECO:0000313" key="1">
    <source>
        <dbReference type="EMBL" id="ABS51568.1"/>
    </source>
</evidence>